<keyword evidence="1" id="KW-0812">Transmembrane</keyword>
<keyword evidence="1" id="KW-1133">Transmembrane helix</keyword>
<reference evidence="2 3" key="1">
    <citation type="submission" date="2018-08" db="EMBL/GenBank/DDBJ databases">
        <title>Genomic Encyclopedia of Type Strains, Phase IV (KMG-IV): sequencing the most valuable type-strain genomes for metagenomic binning, comparative biology and taxonomic classification.</title>
        <authorList>
            <person name="Goeker M."/>
        </authorList>
    </citation>
    <scope>NUCLEOTIDE SEQUENCE [LARGE SCALE GENOMIC DNA]</scope>
    <source>
        <strain evidence="2 3">DSM 23923</strain>
    </source>
</reference>
<keyword evidence="3" id="KW-1185">Reference proteome</keyword>
<feature type="transmembrane region" description="Helical" evidence="1">
    <location>
        <begin position="82"/>
        <end position="103"/>
    </location>
</feature>
<dbReference type="EMBL" id="QUMS01000001">
    <property type="protein sequence ID" value="REG11740.1"/>
    <property type="molecule type" value="Genomic_DNA"/>
</dbReference>
<feature type="transmembrane region" description="Helical" evidence="1">
    <location>
        <begin position="161"/>
        <end position="182"/>
    </location>
</feature>
<gene>
    <name evidence="2" type="ORF">DFR64_1632</name>
</gene>
<evidence type="ECO:0000313" key="2">
    <source>
        <dbReference type="EMBL" id="REG11740.1"/>
    </source>
</evidence>
<evidence type="ECO:0000313" key="3">
    <source>
        <dbReference type="Proteomes" id="UP000256388"/>
    </source>
</evidence>
<protein>
    <submittedName>
        <fullName evidence="2">Uncharacterized protein</fullName>
    </submittedName>
</protein>
<name>A0A347ZQX5_9CHLR</name>
<dbReference type="RefSeq" id="WP_147301124.1">
    <property type="nucleotide sequence ID" value="NZ_QUMS01000001.1"/>
</dbReference>
<feature type="transmembrane region" description="Helical" evidence="1">
    <location>
        <begin position="115"/>
        <end position="140"/>
    </location>
</feature>
<feature type="transmembrane region" description="Helical" evidence="1">
    <location>
        <begin position="214"/>
        <end position="233"/>
    </location>
</feature>
<proteinExistence type="predicted"/>
<dbReference type="AlphaFoldDB" id="A0A347ZQX5"/>
<feature type="transmembrane region" description="Helical" evidence="1">
    <location>
        <begin position="52"/>
        <end position="75"/>
    </location>
</feature>
<accession>A0A347ZQX5</accession>
<evidence type="ECO:0000256" key="1">
    <source>
        <dbReference type="SAM" id="Phobius"/>
    </source>
</evidence>
<feature type="transmembrane region" description="Helical" evidence="1">
    <location>
        <begin position="12"/>
        <end position="32"/>
    </location>
</feature>
<sequence>MSHKQTTLWKVLALVLFSIAMGLLEAVVVVYLRRLYYPEGFTFPLATMSTEIYLTELLREVATIVMLVSISAAVGRSYYERLAYFLMNFAVWDIFYYVFLKVLLDWPATLLDWDILFLIPITWIGPVLAPVLCSLVMLGMTGLILRFEDAGKLLPFSRMEWSGILGGSVIIFVTFIRDYALLISASGLLSTPKSQQALAVFQQFSAAYIPQTYAWGWFSLGLGVIMFSVLHWSRRVGKA</sequence>
<comment type="caution">
    <text evidence="2">The sequence shown here is derived from an EMBL/GenBank/DDBJ whole genome shotgun (WGS) entry which is preliminary data.</text>
</comment>
<keyword evidence="1" id="KW-0472">Membrane</keyword>
<organism evidence="2 3">
    <name type="scientific">Pelolinea submarina</name>
    <dbReference type="NCBI Taxonomy" id="913107"/>
    <lineage>
        <taxon>Bacteria</taxon>
        <taxon>Bacillati</taxon>
        <taxon>Chloroflexota</taxon>
        <taxon>Anaerolineae</taxon>
        <taxon>Anaerolineales</taxon>
        <taxon>Anaerolineaceae</taxon>
        <taxon>Pelolinea</taxon>
    </lineage>
</organism>
<dbReference type="Proteomes" id="UP000256388">
    <property type="component" value="Unassembled WGS sequence"/>
</dbReference>